<dbReference type="OrthoDB" id="1045374at2"/>
<proteinExistence type="predicted"/>
<sequence length="91" mass="10942">MKKGRNSNLIALRDEALCRRYYYWTEVQRLRFDDALRLLSTREFFISEERIMAIIRKKCSELKDIDVRPVPKVRKPHLTAKQLELFQDTAV</sequence>
<organism evidence="1 2">
    <name type="scientific">Prevotella brunnea</name>
    <dbReference type="NCBI Taxonomy" id="2508867"/>
    <lineage>
        <taxon>Bacteria</taxon>
        <taxon>Pseudomonadati</taxon>
        <taxon>Bacteroidota</taxon>
        <taxon>Bacteroidia</taxon>
        <taxon>Bacteroidales</taxon>
        <taxon>Prevotellaceae</taxon>
        <taxon>Prevotella</taxon>
    </lineage>
</organism>
<name>A0A5C8GMG0_9BACT</name>
<evidence type="ECO:0000313" key="1">
    <source>
        <dbReference type="EMBL" id="TXJ63165.1"/>
    </source>
</evidence>
<reference evidence="2" key="1">
    <citation type="submission" date="2019-05" db="EMBL/GenBank/DDBJ databases">
        <title>Prevotella brunnea sp. nov., isolated from a wound of a patient.</title>
        <authorList>
            <person name="Buhl M."/>
        </authorList>
    </citation>
    <scope>NUCLEOTIDE SEQUENCE [LARGE SCALE GENOMIC DNA]</scope>
    <source>
        <strain evidence="2">A2672</strain>
    </source>
</reference>
<keyword evidence="2" id="KW-1185">Reference proteome</keyword>
<evidence type="ECO:0000313" key="2">
    <source>
        <dbReference type="Proteomes" id="UP000321612"/>
    </source>
</evidence>
<comment type="caution">
    <text evidence="1">The sequence shown here is derived from an EMBL/GenBank/DDBJ whole genome shotgun (WGS) entry which is preliminary data.</text>
</comment>
<dbReference type="EMBL" id="SDIK01000010">
    <property type="protein sequence ID" value="TXJ63165.1"/>
    <property type="molecule type" value="Genomic_DNA"/>
</dbReference>
<gene>
    <name evidence="1" type="ORF">ETF27_01320</name>
</gene>
<dbReference type="RefSeq" id="WP_147785356.1">
    <property type="nucleotide sequence ID" value="NZ_SDIK01000010.1"/>
</dbReference>
<dbReference type="AlphaFoldDB" id="A0A5C8GMG0"/>
<dbReference type="Proteomes" id="UP000321612">
    <property type="component" value="Unassembled WGS sequence"/>
</dbReference>
<protein>
    <submittedName>
        <fullName evidence="1">Transposase</fullName>
    </submittedName>
</protein>
<accession>A0A5C8GMG0</accession>